<organism evidence="9 10">
    <name type="scientific">Tothia fuscella</name>
    <dbReference type="NCBI Taxonomy" id="1048955"/>
    <lineage>
        <taxon>Eukaryota</taxon>
        <taxon>Fungi</taxon>
        <taxon>Dikarya</taxon>
        <taxon>Ascomycota</taxon>
        <taxon>Pezizomycotina</taxon>
        <taxon>Dothideomycetes</taxon>
        <taxon>Pleosporomycetidae</taxon>
        <taxon>Venturiales</taxon>
        <taxon>Cylindrosympodiaceae</taxon>
        <taxon>Tothia</taxon>
    </lineage>
</organism>
<feature type="transmembrane region" description="Helical" evidence="7">
    <location>
        <begin position="130"/>
        <end position="149"/>
    </location>
</feature>
<feature type="domain" description="Rhodopsin" evidence="8">
    <location>
        <begin position="37"/>
        <end position="279"/>
    </location>
</feature>
<proteinExistence type="inferred from homology"/>
<evidence type="ECO:0000256" key="2">
    <source>
        <dbReference type="ARBA" id="ARBA00022692"/>
    </source>
</evidence>
<feature type="compositionally biased region" description="Basic and acidic residues" evidence="6">
    <location>
        <begin position="470"/>
        <end position="484"/>
    </location>
</feature>
<keyword evidence="3 7" id="KW-1133">Transmembrane helix</keyword>
<dbReference type="EMBL" id="MU007028">
    <property type="protein sequence ID" value="KAF2432041.1"/>
    <property type="molecule type" value="Genomic_DNA"/>
</dbReference>
<keyword evidence="4 7" id="KW-0472">Membrane</keyword>
<name>A0A9P4NVS1_9PEZI</name>
<dbReference type="PANTHER" id="PTHR33048">
    <property type="entry name" value="PTH11-LIKE INTEGRAL MEMBRANE PROTEIN (AFU_ORTHOLOGUE AFUA_5G11245)"/>
    <property type="match status" value="1"/>
</dbReference>
<dbReference type="PANTHER" id="PTHR33048:SF96">
    <property type="entry name" value="INTEGRAL MEMBRANE PROTEIN"/>
    <property type="match status" value="1"/>
</dbReference>
<gene>
    <name evidence="9" type="ORF">EJ08DRAFT_677907</name>
</gene>
<feature type="compositionally biased region" description="Polar residues" evidence="6">
    <location>
        <begin position="502"/>
        <end position="517"/>
    </location>
</feature>
<evidence type="ECO:0000256" key="3">
    <source>
        <dbReference type="ARBA" id="ARBA00022989"/>
    </source>
</evidence>
<protein>
    <recommendedName>
        <fullName evidence="8">Rhodopsin domain-containing protein</fullName>
    </recommendedName>
</protein>
<feature type="transmembrane region" description="Helical" evidence="7">
    <location>
        <begin position="13"/>
        <end position="35"/>
    </location>
</feature>
<sequence>MNHVSRAEPTVEAAVNCVPTIVVCAVFGALSWIAVVLRTWTRLSIVKNLGWDDKLMVVALIFFTAFCSAVFVISTRVTKDERIVSFDALFLVVPMLTVAEVFYLLTLLALKISLGTFFLRIATVVWHQYIIYATVAVSTTWSVVMFWFACFQCGIYSSTFEFITRRVAGGCVGDQPTLAMTYTHAAVTTLTDWTFLLLPFLILHGSLMGRNQKWTVKAILGFAAVSGIASLIRFKYIHGLAVPKETFFTTAKGIAIWSTIEPGVGIIAGSLVTLRPLVRSLVITFRSRSSNGHRFLRPYFQDNAQSSLHLNEPQVPEPVFMGNLNIDLKDAPLDDEEAARPKTKMTNGPTLPKRSLLGLPLLLLGSKSSRSRSMAQKTSEEDDEEEWRKYERTQARRAREEGEKREKKESGTNWRPLVPPKSPGGEWRSPTPLQDRTEDIQRPITASSKSRGSGLPLHFFSSGRSVTEGGGREDYDDRKKHEWKSNPPKKKRASGLPLYMFASTNDSRSIHSTNSSL</sequence>
<evidence type="ECO:0000256" key="6">
    <source>
        <dbReference type="SAM" id="MobiDB-lite"/>
    </source>
</evidence>
<evidence type="ECO:0000256" key="7">
    <source>
        <dbReference type="SAM" id="Phobius"/>
    </source>
</evidence>
<evidence type="ECO:0000259" key="8">
    <source>
        <dbReference type="Pfam" id="PF20684"/>
    </source>
</evidence>
<evidence type="ECO:0000256" key="5">
    <source>
        <dbReference type="ARBA" id="ARBA00038359"/>
    </source>
</evidence>
<dbReference type="Proteomes" id="UP000800235">
    <property type="component" value="Unassembled WGS sequence"/>
</dbReference>
<dbReference type="OrthoDB" id="4682787at2759"/>
<keyword evidence="10" id="KW-1185">Reference proteome</keyword>
<feature type="transmembrane region" description="Helical" evidence="7">
    <location>
        <begin position="214"/>
        <end position="234"/>
    </location>
</feature>
<comment type="caution">
    <text evidence="9">The sequence shown here is derived from an EMBL/GenBank/DDBJ whole genome shotgun (WGS) entry which is preliminary data.</text>
</comment>
<feature type="transmembrane region" description="Helical" evidence="7">
    <location>
        <begin position="89"/>
        <end position="110"/>
    </location>
</feature>
<dbReference type="AlphaFoldDB" id="A0A9P4NVS1"/>
<dbReference type="InterPro" id="IPR052337">
    <property type="entry name" value="SAT4-like"/>
</dbReference>
<reference evidence="9" key="1">
    <citation type="journal article" date="2020" name="Stud. Mycol.">
        <title>101 Dothideomycetes genomes: a test case for predicting lifestyles and emergence of pathogens.</title>
        <authorList>
            <person name="Haridas S."/>
            <person name="Albert R."/>
            <person name="Binder M."/>
            <person name="Bloem J."/>
            <person name="Labutti K."/>
            <person name="Salamov A."/>
            <person name="Andreopoulos B."/>
            <person name="Baker S."/>
            <person name="Barry K."/>
            <person name="Bills G."/>
            <person name="Bluhm B."/>
            <person name="Cannon C."/>
            <person name="Castanera R."/>
            <person name="Culley D."/>
            <person name="Daum C."/>
            <person name="Ezra D."/>
            <person name="Gonzalez J."/>
            <person name="Henrissat B."/>
            <person name="Kuo A."/>
            <person name="Liang C."/>
            <person name="Lipzen A."/>
            <person name="Lutzoni F."/>
            <person name="Magnuson J."/>
            <person name="Mondo S."/>
            <person name="Nolan M."/>
            <person name="Ohm R."/>
            <person name="Pangilinan J."/>
            <person name="Park H.-J."/>
            <person name="Ramirez L."/>
            <person name="Alfaro M."/>
            <person name="Sun H."/>
            <person name="Tritt A."/>
            <person name="Yoshinaga Y."/>
            <person name="Zwiers L.-H."/>
            <person name="Turgeon B."/>
            <person name="Goodwin S."/>
            <person name="Spatafora J."/>
            <person name="Crous P."/>
            <person name="Grigoriev I."/>
        </authorList>
    </citation>
    <scope>NUCLEOTIDE SEQUENCE</scope>
    <source>
        <strain evidence="9">CBS 130266</strain>
    </source>
</reference>
<feature type="transmembrane region" description="Helical" evidence="7">
    <location>
        <begin position="55"/>
        <end position="77"/>
    </location>
</feature>
<feature type="transmembrane region" description="Helical" evidence="7">
    <location>
        <begin position="182"/>
        <end position="202"/>
    </location>
</feature>
<keyword evidence="2 7" id="KW-0812">Transmembrane</keyword>
<comment type="similarity">
    <text evidence="5">Belongs to the SAT4 family.</text>
</comment>
<accession>A0A9P4NVS1</accession>
<feature type="compositionally biased region" description="Basic and acidic residues" evidence="6">
    <location>
        <begin position="386"/>
        <end position="410"/>
    </location>
</feature>
<comment type="subcellular location">
    <subcellularLocation>
        <location evidence="1">Membrane</location>
        <topology evidence="1">Multi-pass membrane protein</topology>
    </subcellularLocation>
</comment>
<evidence type="ECO:0000256" key="1">
    <source>
        <dbReference type="ARBA" id="ARBA00004141"/>
    </source>
</evidence>
<evidence type="ECO:0000256" key="4">
    <source>
        <dbReference type="ARBA" id="ARBA00023136"/>
    </source>
</evidence>
<dbReference type="GO" id="GO:0016020">
    <property type="term" value="C:membrane"/>
    <property type="evidence" value="ECO:0007669"/>
    <property type="project" value="UniProtKB-SubCell"/>
</dbReference>
<dbReference type="Pfam" id="PF20684">
    <property type="entry name" value="Fung_rhodopsin"/>
    <property type="match status" value="1"/>
</dbReference>
<feature type="transmembrane region" description="Helical" evidence="7">
    <location>
        <begin position="254"/>
        <end position="278"/>
    </location>
</feature>
<feature type="region of interest" description="Disordered" evidence="6">
    <location>
        <begin position="367"/>
        <end position="517"/>
    </location>
</feature>
<evidence type="ECO:0000313" key="9">
    <source>
        <dbReference type="EMBL" id="KAF2432041.1"/>
    </source>
</evidence>
<evidence type="ECO:0000313" key="10">
    <source>
        <dbReference type="Proteomes" id="UP000800235"/>
    </source>
</evidence>
<dbReference type="InterPro" id="IPR049326">
    <property type="entry name" value="Rhodopsin_dom_fungi"/>
</dbReference>